<gene>
    <name evidence="2" type="ORF">N1028_08285</name>
</gene>
<keyword evidence="3" id="KW-1185">Reference proteome</keyword>
<reference evidence="2" key="1">
    <citation type="submission" date="2022-08" db="EMBL/GenBank/DDBJ databases">
        <authorList>
            <person name="Deng Y."/>
            <person name="Han X.-F."/>
            <person name="Zhang Y.-Q."/>
        </authorList>
    </citation>
    <scope>NUCLEOTIDE SEQUENCE</scope>
    <source>
        <strain evidence="2">CPCC 203407</strain>
    </source>
</reference>
<feature type="domain" description="HD/PDEase" evidence="1">
    <location>
        <begin position="27"/>
        <end position="129"/>
    </location>
</feature>
<dbReference type="Gene3D" id="1.10.3210.10">
    <property type="entry name" value="Hypothetical protein af1432"/>
    <property type="match status" value="1"/>
</dbReference>
<organism evidence="2 3">
    <name type="scientific">Herbiconiux oxytropis</name>
    <dbReference type="NCBI Taxonomy" id="2970915"/>
    <lineage>
        <taxon>Bacteria</taxon>
        <taxon>Bacillati</taxon>
        <taxon>Actinomycetota</taxon>
        <taxon>Actinomycetes</taxon>
        <taxon>Micrococcales</taxon>
        <taxon>Microbacteriaceae</taxon>
        <taxon>Herbiconiux</taxon>
    </lineage>
</organism>
<name>A0AA41XGP5_9MICO</name>
<dbReference type="InterPro" id="IPR006674">
    <property type="entry name" value="HD_domain"/>
</dbReference>
<dbReference type="InterPro" id="IPR003607">
    <property type="entry name" value="HD/PDEase_dom"/>
</dbReference>
<dbReference type="PANTHER" id="PTHR35569:SF1">
    <property type="entry name" value="CYANAMIDE HYDRATASE DDI2-RELATED"/>
    <property type="match status" value="1"/>
</dbReference>
<dbReference type="EMBL" id="JANLCK010000003">
    <property type="protein sequence ID" value="MCS5725894.1"/>
    <property type="molecule type" value="Genomic_DNA"/>
</dbReference>
<dbReference type="SMART" id="SM00471">
    <property type="entry name" value="HDc"/>
    <property type="match status" value="1"/>
</dbReference>
<dbReference type="AlphaFoldDB" id="A0AA41XGP5"/>
<dbReference type="SUPFAM" id="SSF109604">
    <property type="entry name" value="HD-domain/PDEase-like"/>
    <property type="match status" value="1"/>
</dbReference>
<dbReference type="CDD" id="cd00077">
    <property type="entry name" value="HDc"/>
    <property type="match status" value="1"/>
</dbReference>
<evidence type="ECO:0000313" key="3">
    <source>
        <dbReference type="Proteomes" id="UP001165587"/>
    </source>
</evidence>
<evidence type="ECO:0000259" key="1">
    <source>
        <dbReference type="SMART" id="SM00471"/>
    </source>
</evidence>
<evidence type="ECO:0000313" key="2">
    <source>
        <dbReference type="EMBL" id="MCS5725894.1"/>
    </source>
</evidence>
<sequence>MENPEAGLALPTTPAALAALEVAREYHSPSLVNHCIRSYLFAAELGRTTGLPFDDELLFVASMLHDIGLADAFDHPTTTFEVSGGDVAEVFTTAAGWPRSRRARTAAIIVAHMADTVDPALDPEGHLLCESTGLDISGRAPHRWPTPHLQAVLRAYPRLTLPTDFLTCFTAQATRKPTTSPAAALASGLPSRLTANPLDTL</sequence>
<proteinExistence type="predicted"/>
<dbReference type="PANTHER" id="PTHR35569">
    <property type="entry name" value="CYANAMIDE HYDRATASE DDI2-RELATED"/>
    <property type="match status" value="1"/>
</dbReference>
<dbReference type="RefSeq" id="WP_259526482.1">
    <property type="nucleotide sequence ID" value="NZ_JANLCK010000003.1"/>
</dbReference>
<accession>A0AA41XGP5</accession>
<comment type="caution">
    <text evidence="2">The sequence shown here is derived from an EMBL/GenBank/DDBJ whole genome shotgun (WGS) entry which is preliminary data.</text>
</comment>
<protein>
    <submittedName>
        <fullName evidence="2">HD domain-containing protein</fullName>
    </submittedName>
</protein>
<dbReference type="Proteomes" id="UP001165587">
    <property type="component" value="Unassembled WGS sequence"/>
</dbReference>
<dbReference type="Pfam" id="PF01966">
    <property type="entry name" value="HD"/>
    <property type="match status" value="1"/>
</dbReference>